<gene>
    <name evidence="1" type="ORF">ABNN70_14525</name>
</gene>
<protein>
    <submittedName>
        <fullName evidence="1">Uncharacterized protein</fullName>
    </submittedName>
</protein>
<organism evidence="1">
    <name type="scientific">Sporolactobacillus sp. Y61</name>
    <dbReference type="NCBI Taxonomy" id="3160863"/>
    <lineage>
        <taxon>Bacteria</taxon>
        <taxon>Bacillati</taxon>
        <taxon>Bacillota</taxon>
        <taxon>Bacilli</taxon>
        <taxon>Bacillales</taxon>
        <taxon>Sporolactobacillaceae</taxon>
        <taxon>Sporolactobacillus</taxon>
    </lineage>
</organism>
<evidence type="ECO:0000313" key="1">
    <source>
        <dbReference type="EMBL" id="XCJ16828.1"/>
    </source>
</evidence>
<name>A0AAU8IF51_9BACL</name>
<proteinExistence type="predicted"/>
<sequence>MAYLGQRGLKHIVINWTQLLDFYKKAGAHPWKAYATFSKELNDKR</sequence>
<dbReference type="RefSeq" id="WP_353948199.1">
    <property type="nucleotide sequence ID" value="NZ_CP159510.1"/>
</dbReference>
<dbReference type="EMBL" id="CP159510">
    <property type="protein sequence ID" value="XCJ16828.1"/>
    <property type="molecule type" value="Genomic_DNA"/>
</dbReference>
<accession>A0AAU8IF51</accession>
<dbReference type="AlphaFoldDB" id="A0AAU8IF51"/>
<reference evidence="1" key="1">
    <citation type="submission" date="2024-06" db="EMBL/GenBank/DDBJ databases">
        <authorList>
            <person name="Fan A."/>
            <person name="Zhang F.Y."/>
            <person name="Zhang L."/>
        </authorList>
    </citation>
    <scope>NUCLEOTIDE SEQUENCE</scope>
    <source>
        <strain evidence="1">Y61</strain>
    </source>
</reference>